<dbReference type="RefSeq" id="XP_004177598.1">
    <property type="nucleotide sequence ID" value="XM_004177550.1"/>
</dbReference>
<dbReference type="HOGENOM" id="CLU_567631_0_0_1"/>
<dbReference type="InParanoid" id="I2GVC7"/>
<proteinExistence type="predicted"/>
<evidence type="ECO:0000313" key="2">
    <source>
        <dbReference type="Proteomes" id="UP000002866"/>
    </source>
</evidence>
<reference evidence="1 2" key="1">
    <citation type="journal article" date="2011" name="Proc. Natl. Acad. Sci. U.S.A.">
        <title>Evolutionary erosion of yeast sex chromosomes by mating-type switching accidents.</title>
        <authorList>
            <person name="Gordon J.L."/>
            <person name="Armisen D."/>
            <person name="Proux-Wera E."/>
            <person name="Oheigeartaigh S.S."/>
            <person name="Byrne K.P."/>
            <person name="Wolfe K.H."/>
        </authorList>
    </citation>
    <scope>NUCLEOTIDE SEQUENCE [LARGE SCALE GENOMIC DNA]</scope>
    <source>
        <strain evidence="2">ATCC 34711 / CBS 6284 / DSM 70876 / NBRC 10599 / NRRL Y-10934 / UCD 77-7</strain>
    </source>
</reference>
<evidence type="ECO:0008006" key="3">
    <source>
        <dbReference type="Google" id="ProtNLM"/>
    </source>
</evidence>
<dbReference type="Proteomes" id="UP000002866">
    <property type="component" value="Chromosome 1"/>
</dbReference>
<evidence type="ECO:0000313" key="1">
    <source>
        <dbReference type="EMBL" id="CCH58079.1"/>
    </source>
</evidence>
<name>I2GVC7_HENB6</name>
<dbReference type="eggNOG" id="KOG2602">
    <property type="taxonomic scope" value="Eukaryota"/>
</dbReference>
<dbReference type="AlphaFoldDB" id="I2GVC7"/>
<keyword evidence="2" id="KW-1185">Reference proteome</keyword>
<protein>
    <recommendedName>
        <fullName evidence="3">Bacterial surface antigen (D15) domain-containing protein</fullName>
    </recommendedName>
</protein>
<accession>I2GVC7</accession>
<dbReference type="OMA" id="RYFNEWV"/>
<dbReference type="KEGG" id="tbl:TBLA_0A02810"/>
<organism evidence="1 2">
    <name type="scientific">Henningerozyma blattae (strain ATCC 34711 / CBS 6284 / DSM 70876 / NBRC 10599 / NRRL Y-10934 / UCD 77-7)</name>
    <name type="common">Yeast</name>
    <name type="synonym">Tetrapisispora blattae</name>
    <dbReference type="NCBI Taxonomy" id="1071380"/>
    <lineage>
        <taxon>Eukaryota</taxon>
        <taxon>Fungi</taxon>
        <taxon>Dikarya</taxon>
        <taxon>Ascomycota</taxon>
        <taxon>Saccharomycotina</taxon>
        <taxon>Saccharomycetes</taxon>
        <taxon>Saccharomycetales</taxon>
        <taxon>Saccharomycetaceae</taxon>
        <taxon>Henningerozyma</taxon>
    </lineage>
</organism>
<dbReference type="GeneID" id="14492927"/>
<sequence length="481" mass="54800">MTEYISLDTNKRTPSNDLNSTKPLYISKVTITSSNEDLFVSDSFLKSLLNPVLSTPLQNLKTTLQTFENIEDKLYQTDLFEDVKISLDTNQATSSKIKTLFDDISVYDIKVDSPIPITANIFIKPNKPLVDPNYTWTISNNKSIFSWSKNWINSLNRADQHYINASATYDLDSTKWKNFKFDGLSTYPLVPFTSVKSVSGISLFKPLQQSKDYIQYLVESGFRKDMRFPEEVGVKSSNLYTGLAINGAIKDEGNNNCLVLNKTILENMQIYKKTSILSKFSTDSRIFVKGIPRYGSYFNIYYEYVLNGLNDSKKLSPELLHLSNVSRFGINFEKYFTLFQDAILCSLLVRTGTSIKPSINMFNWETKRREANEFPVPSYLEERPHEKNDGIAFYNVCLNASVPLFSKCKFSPLRFQNSIQLERYNNCCPHKQRKPDITGTLGLVYKSESAYFDIGYTLPIGKIAGHDTKAGFAMNASISFL</sequence>
<dbReference type="EMBL" id="HE806316">
    <property type="protein sequence ID" value="CCH58079.1"/>
    <property type="molecule type" value="Genomic_DNA"/>
</dbReference>
<gene>
    <name evidence="1" type="primary">TBLA0A02810</name>
    <name evidence="1" type="ORF">TBLA_0A02810</name>
</gene>
<dbReference type="STRING" id="1071380.I2GVC7"/>
<dbReference type="OrthoDB" id="1724197at2759"/>